<dbReference type="AlphaFoldDB" id="A0A084VDK3"/>
<evidence type="ECO:0000313" key="4">
    <source>
        <dbReference type="Proteomes" id="UP000030765"/>
    </source>
</evidence>
<keyword evidence="4" id="KW-1185">Reference proteome</keyword>
<accession>A0A084VDK3</accession>
<proteinExistence type="predicted"/>
<sequence length="81" mass="9394">MQCTIRRTTRDPGWMRSGNGEHRAEREITINDIGPTAKGRSWYQRKGKKEEEEQEDGGKTAHMHTRSNGNGRDTAKRRRNL</sequence>
<reference evidence="2 4" key="1">
    <citation type="journal article" date="2014" name="BMC Genomics">
        <title>Genome sequence of Anopheles sinensis provides insight into genetics basis of mosquito competence for malaria parasites.</title>
        <authorList>
            <person name="Zhou D."/>
            <person name="Zhang D."/>
            <person name="Ding G."/>
            <person name="Shi L."/>
            <person name="Hou Q."/>
            <person name="Ye Y."/>
            <person name="Xu Y."/>
            <person name="Zhou H."/>
            <person name="Xiong C."/>
            <person name="Li S."/>
            <person name="Yu J."/>
            <person name="Hong S."/>
            <person name="Yu X."/>
            <person name="Zou P."/>
            <person name="Chen C."/>
            <person name="Chang X."/>
            <person name="Wang W."/>
            <person name="Lv Y."/>
            <person name="Sun Y."/>
            <person name="Ma L."/>
            <person name="Shen B."/>
            <person name="Zhu C."/>
        </authorList>
    </citation>
    <scope>NUCLEOTIDE SEQUENCE [LARGE SCALE GENOMIC DNA]</scope>
</reference>
<feature type="compositionally biased region" description="Basic and acidic residues" evidence="1">
    <location>
        <begin position="48"/>
        <end position="59"/>
    </location>
</feature>
<dbReference type="EMBL" id="KE524700">
    <property type="protein sequence ID" value="KFB36047.1"/>
    <property type="molecule type" value="Genomic_DNA"/>
</dbReference>
<reference evidence="3" key="2">
    <citation type="submission" date="2020-05" db="UniProtKB">
        <authorList>
            <consortium name="EnsemblMetazoa"/>
        </authorList>
    </citation>
    <scope>IDENTIFICATION</scope>
</reference>
<evidence type="ECO:0000256" key="1">
    <source>
        <dbReference type="SAM" id="MobiDB-lite"/>
    </source>
</evidence>
<feature type="region of interest" description="Disordered" evidence="1">
    <location>
        <begin position="1"/>
        <end position="81"/>
    </location>
</feature>
<dbReference type="Proteomes" id="UP000030765">
    <property type="component" value="Unassembled WGS sequence"/>
</dbReference>
<organism evidence="2">
    <name type="scientific">Anopheles sinensis</name>
    <name type="common">Mosquito</name>
    <dbReference type="NCBI Taxonomy" id="74873"/>
    <lineage>
        <taxon>Eukaryota</taxon>
        <taxon>Metazoa</taxon>
        <taxon>Ecdysozoa</taxon>
        <taxon>Arthropoda</taxon>
        <taxon>Hexapoda</taxon>
        <taxon>Insecta</taxon>
        <taxon>Pterygota</taxon>
        <taxon>Neoptera</taxon>
        <taxon>Endopterygota</taxon>
        <taxon>Diptera</taxon>
        <taxon>Nematocera</taxon>
        <taxon>Culicoidea</taxon>
        <taxon>Culicidae</taxon>
        <taxon>Anophelinae</taxon>
        <taxon>Anopheles</taxon>
    </lineage>
</organism>
<dbReference type="EnsemblMetazoa" id="ASIC003079-RA">
    <property type="protein sequence ID" value="ASIC003079-PA"/>
    <property type="gene ID" value="ASIC003079"/>
</dbReference>
<feature type="compositionally biased region" description="Basic and acidic residues" evidence="1">
    <location>
        <begin position="19"/>
        <end position="29"/>
    </location>
</feature>
<protein>
    <submittedName>
        <fullName evidence="2 3">Uncharacterized protein</fullName>
    </submittedName>
</protein>
<dbReference type="EMBL" id="ATLV01011604">
    <property type="status" value="NOT_ANNOTATED_CDS"/>
    <property type="molecule type" value="Genomic_DNA"/>
</dbReference>
<gene>
    <name evidence="2" type="ORF">ZHAS_00003079</name>
</gene>
<evidence type="ECO:0000313" key="3">
    <source>
        <dbReference type="EnsemblMetazoa" id="ASIC003079-PA"/>
    </source>
</evidence>
<name>A0A084VDK3_ANOSI</name>
<dbReference type="VEuPathDB" id="VectorBase:ASIC003079"/>
<evidence type="ECO:0000313" key="2">
    <source>
        <dbReference type="EMBL" id="KFB36047.1"/>
    </source>
</evidence>